<feature type="compositionally biased region" description="Low complexity" evidence="1">
    <location>
        <begin position="83"/>
        <end position="92"/>
    </location>
</feature>
<dbReference type="RefSeq" id="WP_245923343.1">
    <property type="nucleotide sequence ID" value="NZ_OBDY01000011.1"/>
</dbReference>
<sequence>MRLAWALGGIALVAAIGGCTSDEPKSSTFVTPSPSVVTSPPPWTEPANYSYVLTRGCDDAKPLGRYRVTVTSGAVASTERLDASAAAPASSSEVDLGPVTGDQGEEIDAFTLKQLLDNAQTAADDGGEVSRTFTPDGLPVKVSINVSEEGPSGAECFGVSDFKTS</sequence>
<evidence type="ECO:0008006" key="4">
    <source>
        <dbReference type="Google" id="ProtNLM"/>
    </source>
</evidence>
<proteinExistence type="predicted"/>
<reference evidence="2 3" key="1">
    <citation type="submission" date="2017-09" db="EMBL/GenBank/DDBJ databases">
        <authorList>
            <person name="Ehlers B."/>
            <person name="Leendertz F.H."/>
        </authorList>
    </citation>
    <scope>NUCLEOTIDE SEQUENCE [LARGE SCALE GENOMIC DNA]</scope>
    <source>
        <strain evidence="2 3">CGMCC 4.6857</strain>
    </source>
</reference>
<evidence type="ECO:0000313" key="3">
    <source>
        <dbReference type="Proteomes" id="UP000219612"/>
    </source>
</evidence>
<dbReference type="AlphaFoldDB" id="A0A285IS15"/>
<dbReference type="EMBL" id="OBDY01000011">
    <property type="protein sequence ID" value="SNY50517.1"/>
    <property type="molecule type" value="Genomic_DNA"/>
</dbReference>
<feature type="region of interest" description="Disordered" evidence="1">
    <location>
        <begin position="23"/>
        <end position="44"/>
    </location>
</feature>
<feature type="compositionally biased region" description="Low complexity" evidence="1">
    <location>
        <begin position="26"/>
        <end position="38"/>
    </location>
</feature>
<feature type="region of interest" description="Disordered" evidence="1">
    <location>
        <begin position="80"/>
        <end position="103"/>
    </location>
</feature>
<dbReference type="PROSITE" id="PS51257">
    <property type="entry name" value="PROKAR_LIPOPROTEIN"/>
    <property type="match status" value="1"/>
</dbReference>
<organism evidence="2 3">
    <name type="scientific">Paractinoplanes atraurantiacus</name>
    <dbReference type="NCBI Taxonomy" id="1036182"/>
    <lineage>
        <taxon>Bacteria</taxon>
        <taxon>Bacillati</taxon>
        <taxon>Actinomycetota</taxon>
        <taxon>Actinomycetes</taxon>
        <taxon>Micromonosporales</taxon>
        <taxon>Micromonosporaceae</taxon>
        <taxon>Paractinoplanes</taxon>
    </lineage>
</organism>
<dbReference type="Proteomes" id="UP000219612">
    <property type="component" value="Unassembled WGS sequence"/>
</dbReference>
<protein>
    <recommendedName>
        <fullName evidence="4">Lipoprotein</fullName>
    </recommendedName>
</protein>
<evidence type="ECO:0000313" key="2">
    <source>
        <dbReference type="EMBL" id="SNY50517.1"/>
    </source>
</evidence>
<gene>
    <name evidence="2" type="ORF">SAMN05421748_11125</name>
</gene>
<evidence type="ECO:0000256" key="1">
    <source>
        <dbReference type="SAM" id="MobiDB-lite"/>
    </source>
</evidence>
<name>A0A285IS15_9ACTN</name>
<keyword evidence="3" id="KW-1185">Reference proteome</keyword>
<accession>A0A285IS15</accession>